<evidence type="ECO:0008006" key="4">
    <source>
        <dbReference type="Google" id="ProtNLM"/>
    </source>
</evidence>
<organism evidence="2 3">
    <name type="scientific">Chitinophaga barathri</name>
    <dbReference type="NCBI Taxonomy" id="1647451"/>
    <lineage>
        <taxon>Bacteria</taxon>
        <taxon>Pseudomonadati</taxon>
        <taxon>Bacteroidota</taxon>
        <taxon>Chitinophagia</taxon>
        <taxon>Chitinophagales</taxon>
        <taxon>Chitinophagaceae</taxon>
        <taxon>Chitinophaga</taxon>
    </lineage>
</organism>
<protein>
    <recommendedName>
        <fullName evidence="4">PA14 domain-containing protein</fullName>
    </recommendedName>
</protein>
<feature type="signal peptide" evidence="1">
    <location>
        <begin position="1"/>
        <end position="21"/>
    </location>
</feature>
<dbReference type="EMBL" id="RMBX01000019">
    <property type="protein sequence ID" value="RPD38057.1"/>
    <property type="molecule type" value="Genomic_DNA"/>
</dbReference>
<comment type="caution">
    <text evidence="2">The sequence shown here is derived from an EMBL/GenBank/DDBJ whole genome shotgun (WGS) entry which is preliminary data.</text>
</comment>
<evidence type="ECO:0000313" key="3">
    <source>
        <dbReference type="Proteomes" id="UP000279089"/>
    </source>
</evidence>
<gene>
    <name evidence="2" type="ORF">EG028_26965</name>
</gene>
<proteinExistence type="predicted"/>
<sequence>MKRILSLILLISGAFTSATYAQDHLVTHRFIRDKVTEGYFQQKAGTTIPLDDYCINATEAKTWLHLVENMLPAEPTRMPWWSELVPVPKVTPCGAYFDPACQADYESYGACGAWLYQPGFNVNFSSFNRARIGGTTNLLWIPSTALAAQYCSTPPVTQQSGLMMQSMAQLPAGDTVLKSQTFGATSIWGGALNRCGVWACDNTVGTAVWMSVSGVFTAPSAKTYYIGVGADNLFELYIDGILIAAMNDPVVASEESFLLWHILPVSLTAGSHTIELKARNTQPGPASLGCEVYSNTPVEIGNATSVDDLNILFTSQAYRGQSICRSGPITPVIRSVKATNLMPAFTATCFTSIPNFNNFSLGGFLCPGGTQTGTYTNPVSYTTISISCDWPAYLHVLVNNEIVESIMVDDTGDYYVDLSAYPQSHYEFRLEPRQS</sequence>
<dbReference type="Proteomes" id="UP000279089">
    <property type="component" value="Unassembled WGS sequence"/>
</dbReference>
<dbReference type="AlphaFoldDB" id="A0A3N4M9P8"/>
<name>A0A3N4M9P8_9BACT</name>
<reference evidence="3" key="1">
    <citation type="submission" date="2018-11" db="EMBL/GenBank/DDBJ databases">
        <title>Chitinophaga lutea sp.nov., isolate from arsenic contaminated soil.</title>
        <authorList>
            <person name="Zong Y."/>
        </authorList>
    </citation>
    <scope>NUCLEOTIDE SEQUENCE [LARGE SCALE GENOMIC DNA]</scope>
    <source>
        <strain evidence="3">YLT18</strain>
    </source>
</reference>
<dbReference type="RefSeq" id="WP_120519325.1">
    <property type="nucleotide sequence ID" value="NZ_QXZY01000018.1"/>
</dbReference>
<feature type="chain" id="PRO_5018249441" description="PA14 domain-containing protein" evidence="1">
    <location>
        <begin position="22"/>
        <end position="435"/>
    </location>
</feature>
<evidence type="ECO:0000313" key="2">
    <source>
        <dbReference type="EMBL" id="RPD38057.1"/>
    </source>
</evidence>
<keyword evidence="1" id="KW-0732">Signal</keyword>
<evidence type="ECO:0000256" key="1">
    <source>
        <dbReference type="SAM" id="SignalP"/>
    </source>
</evidence>
<keyword evidence="3" id="KW-1185">Reference proteome</keyword>
<accession>A0A3N4M9P8</accession>
<dbReference type="OrthoDB" id="670479at2"/>